<evidence type="ECO:0008006" key="3">
    <source>
        <dbReference type="Google" id="ProtNLM"/>
    </source>
</evidence>
<gene>
    <name evidence="1" type="ORF">A2Z11_02810</name>
</gene>
<dbReference type="GO" id="GO:0016884">
    <property type="term" value="F:carbon-nitrogen ligase activity, with glutamine as amido-N-donor"/>
    <property type="evidence" value="ECO:0007669"/>
    <property type="project" value="InterPro"/>
</dbReference>
<dbReference type="AlphaFoldDB" id="A0A1G1WCC8"/>
<sequence>MLMQEKIQEELKKSLKNKDEATVSTLRLLIAAIKNFEISKGKAGYKANDEEIAGVIQKQVKQRKESIEQYKAGNRQDLVEKESRELEILEKYLPRQLSEEEVEQIVEKKIKEIGASSLGDIGKVMGILSNELKGKADLGRVGKMVHDKLS</sequence>
<dbReference type="PANTHER" id="PTHR28055:SF1">
    <property type="entry name" value="ALTERED INHERITANCE OF MITOCHONDRIA PROTEIN 41, MITOCHONDRIAL"/>
    <property type="match status" value="1"/>
</dbReference>
<dbReference type="SUPFAM" id="SSF89095">
    <property type="entry name" value="GatB/YqeY motif"/>
    <property type="match status" value="1"/>
</dbReference>
<dbReference type="STRING" id="1802596.A2Z11_02810"/>
<dbReference type="Proteomes" id="UP000176389">
    <property type="component" value="Unassembled WGS sequence"/>
</dbReference>
<dbReference type="EMBL" id="MHCS01000048">
    <property type="protein sequence ID" value="OGY25274.1"/>
    <property type="molecule type" value="Genomic_DNA"/>
</dbReference>
<organism evidence="1 2">
    <name type="scientific">Candidatus Woykebacteria bacterium RBG_16_43_9</name>
    <dbReference type="NCBI Taxonomy" id="1802596"/>
    <lineage>
        <taxon>Bacteria</taxon>
        <taxon>Candidatus Woykeibacteriota</taxon>
    </lineage>
</organism>
<evidence type="ECO:0000313" key="2">
    <source>
        <dbReference type="Proteomes" id="UP000176389"/>
    </source>
</evidence>
<dbReference type="InterPro" id="IPR023168">
    <property type="entry name" value="GatB_Yqey_C_2"/>
</dbReference>
<proteinExistence type="predicted"/>
<comment type="caution">
    <text evidence="1">The sequence shown here is derived from an EMBL/GenBank/DDBJ whole genome shotgun (WGS) entry which is preliminary data.</text>
</comment>
<evidence type="ECO:0000313" key="1">
    <source>
        <dbReference type="EMBL" id="OGY25274.1"/>
    </source>
</evidence>
<dbReference type="Gene3D" id="1.10.1510.10">
    <property type="entry name" value="Uncharacterised protein YqeY/AIM41 PF09424, N-terminal domain"/>
    <property type="match status" value="1"/>
</dbReference>
<dbReference type="InterPro" id="IPR019004">
    <property type="entry name" value="YqeY/Aim41"/>
</dbReference>
<dbReference type="Pfam" id="PF09424">
    <property type="entry name" value="YqeY"/>
    <property type="match status" value="1"/>
</dbReference>
<dbReference type="Gene3D" id="1.10.10.410">
    <property type="match status" value="1"/>
</dbReference>
<dbReference type="InterPro" id="IPR003789">
    <property type="entry name" value="Asn/Gln_tRNA_amidoTrase-B-like"/>
</dbReference>
<accession>A0A1G1WCC8</accession>
<dbReference type="InterPro" id="IPR042184">
    <property type="entry name" value="YqeY/Aim41_N"/>
</dbReference>
<reference evidence="1 2" key="1">
    <citation type="journal article" date="2016" name="Nat. Commun.">
        <title>Thousands of microbial genomes shed light on interconnected biogeochemical processes in an aquifer system.</title>
        <authorList>
            <person name="Anantharaman K."/>
            <person name="Brown C.T."/>
            <person name="Hug L.A."/>
            <person name="Sharon I."/>
            <person name="Castelle C.J."/>
            <person name="Probst A.J."/>
            <person name="Thomas B.C."/>
            <person name="Singh A."/>
            <person name="Wilkins M.J."/>
            <person name="Karaoz U."/>
            <person name="Brodie E.L."/>
            <person name="Williams K.H."/>
            <person name="Hubbard S.S."/>
            <person name="Banfield J.F."/>
        </authorList>
    </citation>
    <scope>NUCLEOTIDE SEQUENCE [LARGE SCALE GENOMIC DNA]</scope>
</reference>
<name>A0A1G1WCC8_9BACT</name>
<dbReference type="PANTHER" id="PTHR28055">
    <property type="entry name" value="ALTERED INHERITANCE OF MITOCHONDRIA PROTEIN 41, MITOCHONDRIAL"/>
    <property type="match status" value="1"/>
</dbReference>
<protein>
    <recommendedName>
        <fullName evidence="3">Glutamyl-tRNA amidotransferase</fullName>
    </recommendedName>
</protein>